<dbReference type="AlphaFoldDB" id="A0A7K4V359"/>
<feature type="non-terminal residue" evidence="1">
    <location>
        <position position="120"/>
    </location>
</feature>
<dbReference type="InterPro" id="IPR015943">
    <property type="entry name" value="WD40/YVTN_repeat-like_dom_sf"/>
</dbReference>
<feature type="non-terminal residue" evidence="1">
    <location>
        <position position="1"/>
    </location>
</feature>
<dbReference type="Gene3D" id="2.130.10.10">
    <property type="entry name" value="YVTN repeat-like/Quinoprotein amine dehydrogenase"/>
    <property type="match status" value="1"/>
</dbReference>
<evidence type="ECO:0000313" key="2">
    <source>
        <dbReference type="Proteomes" id="UP000580681"/>
    </source>
</evidence>
<dbReference type="InterPro" id="IPR011047">
    <property type="entry name" value="Quinoprotein_ADH-like_sf"/>
</dbReference>
<accession>A0A7K4V359</accession>
<name>A0A7K4V359_9EMBE</name>
<dbReference type="SUPFAM" id="SSF50998">
    <property type="entry name" value="Quinoprotein alcohol dehydrogenase-like"/>
    <property type="match status" value="1"/>
</dbReference>
<comment type="caution">
    <text evidence="1">The sequence shown here is derived from an EMBL/GenBank/DDBJ whole genome shotgun (WGS) entry which is preliminary data.</text>
</comment>
<sequence>LYFSAQEGILIFYHIKDLQYEIKICADISQPISSLMFSPDYTSLLLVTDQGTVYSYRPAHSGEAVKLLDASSSFFLAADFLTPGNNYCVSVTISGEVQVWSLEDGTFLSKINLNTEVQIT</sequence>
<organism evidence="1 2">
    <name type="scientific">Emberiza fucata</name>
    <dbReference type="NCBI Taxonomy" id="337179"/>
    <lineage>
        <taxon>Eukaryota</taxon>
        <taxon>Metazoa</taxon>
        <taxon>Chordata</taxon>
        <taxon>Craniata</taxon>
        <taxon>Vertebrata</taxon>
        <taxon>Euteleostomi</taxon>
        <taxon>Archelosauria</taxon>
        <taxon>Archosauria</taxon>
        <taxon>Dinosauria</taxon>
        <taxon>Saurischia</taxon>
        <taxon>Theropoda</taxon>
        <taxon>Coelurosauria</taxon>
        <taxon>Aves</taxon>
        <taxon>Neognathae</taxon>
        <taxon>Neoaves</taxon>
        <taxon>Telluraves</taxon>
        <taxon>Australaves</taxon>
        <taxon>Passeriformes</taxon>
        <taxon>Passeroidea</taxon>
        <taxon>Fringillidae</taxon>
        <taxon>Emberizinae</taxon>
        <taxon>Emberizini</taxon>
        <taxon>Emberiza</taxon>
    </lineage>
</organism>
<keyword evidence="2" id="KW-1185">Reference proteome</keyword>
<reference evidence="1 2" key="1">
    <citation type="submission" date="2019-09" db="EMBL/GenBank/DDBJ databases">
        <title>Bird 10,000 Genomes (B10K) Project - Family phase.</title>
        <authorList>
            <person name="Zhang G."/>
        </authorList>
    </citation>
    <scope>NUCLEOTIDE SEQUENCE [LARGE SCALE GENOMIC DNA]</scope>
    <source>
        <strain evidence="1">B10K-DU-015-11</strain>
        <tissue evidence="1">Mixed tissue sample</tissue>
    </source>
</reference>
<dbReference type="EMBL" id="VYZJ01000109">
    <property type="protein sequence ID" value="NWR16128.1"/>
    <property type="molecule type" value="Genomic_DNA"/>
</dbReference>
<gene>
    <name evidence="1" type="primary">Cfap43</name>
    <name evidence="1" type="ORF">EMBFUC_R13166</name>
</gene>
<dbReference type="Proteomes" id="UP000580681">
    <property type="component" value="Unassembled WGS sequence"/>
</dbReference>
<evidence type="ECO:0000313" key="1">
    <source>
        <dbReference type="EMBL" id="NWR16128.1"/>
    </source>
</evidence>
<proteinExistence type="predicted"/>
<protein>
    <submittedName>
        <fullName evidence="1">CFA43 protein</fullName>
    </submittedName>
</protein>